<evidence type="ECO:0000256" key="6">
    <source>
        <dbReference type="SAM" id="Phobius"/>
    </source>
</evidence>
<feature type="transmembrane region" description="Helical" evidence="6">
    <location>
        <begin position="272"/>
        <end position="290"/>
    </location>
</feature>
<feature type="region of interest" description="Disordered" evidence="5">
    <location>
        <begin position="36"/>
        <end position="57"/>
    </location>
</feature>
<dbReference type="PANTHER" id="PTHR42718:SF10">
    <property type="entry name" value="TRANSPORTER, PUTATIVE (AFU_ORTHOLOGUE AFUA_8G06760)-RELATED"/>
    <property type="match status" value="1"/>
</dbReference>
<dbReference type="PROSITE" id="PS50850">
    <property type="entry name" value="MFS"/>
    <property type="match status" value="1"/>
</dbReference>
<evidence type="ECO:0000313" key="9">
    <source>
        <dbReference type="Proteomes" id="UP001287356"/>
    </source>
</evidence>
<dbReference type="Gene3D" id="1.20.1720.10">
    <property type="entry name" value="Multidrug resistance protein D"/>
    <property type="match status" value="1"/>
</dbReference>
<feature type="transmembrane region" description="Helical" evidence="6">
    <location>
        <begin position="556"/>
        <end position="576"/>
    </location>
</feature>
<evidence type="ECO:0000256" key="4">
    <source>
        <dbReference type="ARBA" id="ARBA00023136"/>
    </source>
</evidence>
<dbReference type="InterPro" id="IPR036259">
    <property type="entry name" value="MFS_trans_sf"/>
</dbReference>
<feature type="compositionally biased region" description="Pro residues" evidence="5">
    <location>
        <begin position="38"/>
        <end position="48"/>
    </location>
</feature>
<keyword evidence="3 6" id="KW-1133">Transmembrane helix</keyword>
<dbReference type="Pfam" id="PF07690">
    <property type="entry name" value="MFS_1"/>
    <property type="match status" value="1"/>
</dbReference>
<evidence type="ECO:0000259" key="7">
    <source>
        <dbReference type="PROSITE" id="PS50850"/>
    </source>
</evidence>
<feature type="transmembrane region" description="Helical" evidence="6">
    <location>
        <begin position="207"/>
        <end position="227"/>
    </location>
</feature>
<dbReference type="GO" id="GO:0016020">
    <property type="term" value="C:membrane"/>
    <property type="evidence" value="ECO:0007669"/>
    <property type="project" value="UniProtKB-SubCell"/>
</dbReference>
<keyword evidence="4 6" id="KW-0472">Membrane</keyword>
<dbReference type="InterPro" id="IPR011701">
    <property type="entry name" value="MFS"/>
</dbReference>
<sequence length="587" mass="63021">MGFKVLLFKSYYSPFLNTPQRDKIIPFFLHQLTMSTPISPPPSPPPGPTNDKHDLELSPFPNPNFPLQIPRPQPAKLTSDLPPHLPPTPALEIDSLPSSPPLLSKPHLIAIIATLSGISFLNTMGSGILIAALPTIALEVSLPQSLLLWPAAVYALSAGCLLLPLSAVADILGTRHLWISGSFLFLLFTLAVGLAKTGIQIILFRTVQGAAMAMCLPTSVSIIVGVFPRGGWRNVAFAMNGMGQPLGYATGLVLGGVFTGTVGWRWAYYMMAGANLVVSLGGVWALRGTGGRHADGRGRGRWERLRGDVDWVGTGMVSVGMGVLLYVLAVAPGGYLSLRRPENVVLLVGAVGLLGTFPWWMGRQERRGRPALIPNRLWRNAAFTSVCVSVFFCWAALNGIEYFSTLFFQQIQGLSPLQSSIRFLPHVLMGAVVNILMSYLISRVKVSTLVVLSAVVTLVAPPLMATVKVDANYWHAPFWAMLLSPANPDVLFTVSNLVISDAFPLEFQSLAGGVFNEVAQFGNSAGLAIMGAIAASVTEHSREADHTAALMEGYRAAFWTIFACCAVVLVVSLVGLRNAGTVGKKRE</sequence>
<feature type="transmembrane region" description="Helical" evidence="6">
    <location>
        <begin position="382"/>
        <end position="403"/>
    </location>
</feature>
<keyword evidence="2 6" id="KW-0812">Transmembrane</keyword>
<keyword evidence="9" id="KW-1185">Reference proteome</keyword>
<feature type="transmembrane region" description="Helical" evidence="6">
    <location>
        <begin position="448"/>
        <end position="467"/>
    </location>
</feature>
<proteinExistence type="predicted"/>
<feature type="transmembrane region" description="Helical" evidence="6">
    <location>
        <begin position="248"/>
        <end position="266"/>
    </location>
</feature>
<dbReference type="Proteomes" id="UP001287356">
    <property type="component" value="Unassembled WGS sequence"/>
</dbReference>
<feature type="transmembrane region" description="Helical" evidence="6">
    <location>
        <begin position="108"/>
        <end position="134"/>
    </location>
</feature>
<reference evidence="8" key="1">
    <citation type="journal article" date="2023" name="Mol. Phylogenet. Evol.">
        <title>Genome-scale phylogeny and comparative genomics of the fungal order Sordariales.</title>
        <authorList>
            <person name="Hensen N."/>
            <person name="Bonometti L."/>
            <person name="Westerberg I."/>
            <person name="Brannstrom I.O."/>
            <person name="Guillou S."/>
            <person name="Cros-Aarteil S."/>
            <person name="Calhoun S."/>
            <person name="Haridas S."/>
            <person name="Kuo A."/>
            <person name="Mondo S."/>
            <person name="Pangilinan J."/>
            <person name="Riley R."/>
            <person name="LaButti K."/>
            <person name="Andreopoulos B."/>
            <person name="Lipzen A."/>
            <person name="Chen C."/>
            <person name="Yan M."/>
            <person name="Daum C."/>
            <person name="Ng V."/>
            <person name="Clum A."/>
            <person name="Steindorff A."/>
            <person name="Ohm R.A."/>
            <person name="Martin F."/>
            <person name="Silar P."/>
            <person name="Natvig D.O."/>
            <person name="Lalanne C."/>
            <person name="Gautier V."/>
            <person name="Ament-Velasquez S.L."/>
            <person name="Kruys A."/>
            <person name="Hutchinson M.I."/>
            <person name="Powell A.J."/>
            <person name="Barry K."/>
            <person name="Miller A.N."/>
            <person name="Grigoriev I.V."/>
            <person name="Debuchy R."/>
            <person name="Gladieux P."/>
            <person name="Hiltunen Thoren M."/>
            <person name="Johannesson H."/>
        </authorList>
    </citation>
    <scope>NUCLEOTIDE SEQUENCE</scope>
    <source>
        <strain evidence="8">CBS 958.72</strain>
    </source>
</reference>
<feature type="transmembrane region" description="Helical" evidence="6">
    <location>
        <begin position="146"/>
        <end position="165"/>
    </location>
</feature>
<feature type="transmembrane region" description="Helical" evidence="6">
    <location>
        <begin position="423"/>
        <end position="441"/>
    </location>
</feature>
<evidence type="ECO:0000256" key="3">
    <source>
        <dbReference type="ARBA" id="ARBA00022989"/>
    </source>
</evidence>
<reference evidence="8" key="2">
    <citation type="submission" date="2023-06" db="EMBL/GenBank/DDBJ databases">
        <authorList>
            <consortium name="Lawrence Berkeley National Laboratory"/>
            <person name="Haridas S."/>
            <person name="Hensen N."/>
            <person name="Bonometti L."/>
            <person name="Westerberg I."/>
            <person name="Brannstrom I.O."/>
            <person name="Guillou S."/>
            <person name="Cros-Aarteil S."/>
            <person name="Calhoun S."/>
            <person name="Kuo A."/>
            <person name="Mondo S."/>
            <person name="Pangilinan J."/>
            <person name="Riley R."/>
            <person name="Labutti K."/>
            <person name="Andreopoulos B."/>
            <person name="Lipzen A."/>
            <person name="Chen C."/>
            <person name="Yanf M."/>
            <person name="Daum C."/>
            <person name="Ng V."/>
            <person name="Clum A."/>
            <person name="Steindorff A."/>
            <person name="Ohm R."/>
            <person name="Martin F."/>
            <person name="Silar P."/>
            <person name="Natvig D."/>
            <person name="Lalanne C."/>
            <person name="Gautier V."/>
            <person name="Ament-Velasquez S.L."/>
            <person name="Kruys A."/>
            <person name="Hutchinson M.I."/>
            <person name="Powell A.J."/>
            <person name="Barry K."/>
            <person name="Miller A.N."/>
            <person name="Grigoriev I.V."/>
            <person name="Debuchy R."/>
            <person name="Gladieux P."/>
            <person name="Thoren M.H."/>
            <person name="Johannesson H."/>
        </authorList>
    </citation>
    <scope>NUCLEOTIDE SEQUENCE</scope>
    <source>
        <strain evidence="8">CBS 958.72</strain>
    </source>
</reference>
<name>A0AAE0JRM7_9PEZI</name>
<dbReference type="InterPro" id="IPR020846">
    <property type="entry name" value="MFS_dom"/>
</dbReference>
<protein>
    <submittedName>
        <fullName evidence="8">Integral membrane protein</fullName>
    </submittedName>
</protein>
<feature type="domain" description="Major facilitator superfamily (MFS) profile" evidence="7">
    <location>
        <begin position="111"/>
        <end position="580"/>
    </location>
</feature>
<dbReference type="Gene3D" id="1.20.1250.20">
    <property type="entry name" value="MFS general substrate transporter like domains"/>
    <property type="match status" value="1"/>
</dbReference>
<evidence type="ECO:0000256" key="5">
    <source>
        <dbReference type="SAM" id="MobiDB-lite"/>
    </source>
</evidence>
<comment type="caution">
    <text evidence="8">The sequence shown here is derived from an EMBL/GenBank/DDBJ whole genome shotgun (WGS) entry which is preliminary data.</text>
</comment>
<dbReference type="PANTHER" id="PTHR42718">
    <property type="entry name" value="MAJOR FACILITATOR SUPERFAMILY MULTIDRUG TRANSPORTER MFSC"/>
    <property type="match status" value="1"/>
</dbReference>
<dbReference type="EMBL" id="JAULSN010000016">
    <property type="protein sequence ID" value="KAK3358400.1"/>
    <property type="molecule type" value="Genomic_DNA"/>
</dbReference>
<dbReference type="AlphaFoldDB" id="A0AAE0JRM7"/>
<evidence type="ECO:0000256" key="2">
    <source>
        <dbReference type="ARBA" id="ARBA00022692"/>
    </source>
</evidence>
<feature type="transmembrane region" description="Helical" evidence="6">
    <location>
        <begin position="177"/>
        <end position="195"/>
    </location>
</feature>
<evidence type="ECO:0000256" key="1">
    <source>
        <dbReference type="ARBA" id="ARBA00004141"/>
    </source>
</evidence>
<evidence type="ECO:0000313" key="8">
    <source>
        <dbReference type="EMBL" id="KAK3358400.1"/>
    </source>
</evidence>
<organism evidence="8 9">
    <name type="scientific">Lasiosphaeria ovina</name>
    <dbReference type="NCBI Taxonomy" id="92902"/>
    <lineage>
        <taxon>Eukaryota</taxon>
        <taxon>Fungi</taxon>
        <taxon>Dikarya</taxon>
        <taxon>Ascomycota</taxon>
        <taxon>Pezizomycotina</taxon>
        <taxon>Sordariomycetes</taxon>
        <taxon>Sordariomycetidae</taxon>
        <taxon>Sordariales</taxon>
        <taxon>Lasiosphaeriaceae</taxon>
        <taxon>Lasiosphaeria</taxon>
    </lineage>
</organism>
<gene>
    <name evidence="8" type="ORF">B0T24DRAFT_128919</name>
</gene>
<dbReference type="GO" id="GO:0022857">
    <property type="term" value="F:transmembrane transporter activity"/>
    <property type="evidence" value="ECO:0007669"/>
    <property type="project" value="InterPro"/>
</dbReference>
<feature type="transmembrane region" description="Helical" evidence="6">
    <location>
        <begin position="343"/>
        <end position="361"/>
    </location>
</feature>
<feature type="transmembrane region" description="Helical" evidence="6">
    <location>
        <begin position="311"/>
        <end position="331"/>
    </location>
</feature>
<comment type="subcellular location">
    <subcellularLocation>
        <location evidence="1">Membrane</location>
        <topology evidence="1">Multi-pass membrane protein</topology>
    </subcellularLocation>
</comment>
<dbReference type="SUPFAM" id="SSF103473">
    <property type="entry name" value="MFS general substrate transporter"/>
    <property type="match status" value="1"/>
</dbReference>
<accession>A0AAE0JRM7</accession>